<keyword evidence="3" id="KW-1185">Reference proteome</keyword>
<reference evidence="2" key="1">
    <citation type="submission" date="2019-03" db="EMBL/GenBank/DDBJ databases">
        <title>Long read genome sequence of the mycoparasitic Pythium oligandrum ATCC 38472 isolated from sugarbeet rhizosphere.</title>
        <authorList>
            <person name="Gaulin E."/>
        </authorList>
    </citation>
    <scope>NUCLEOTIDE SEQUENCE</scope>
    <source>
        <strain evidence="2">ATCC 38472_TT</strain>
    </source>
</reference>
<feature type="compositionally biased region" description="Polar residues" evidence="1">
    <location>
        <begin position="162"/>
        <end position="182"/>
    </location>
</feature>
<organism evidence="2 3">
    <name type="scientific">Pythium oligandrum</name>
    <name type="common">Mycoparasitic fungus</name>
    <dbReference type="NCBI Taxonomy" id="41045"/>
    <lineage>
        <taxon>Eukaryota</taxon>
        <taxon>Sar</taxon>
        <taxon>Stramenopiles</taxon>
        <taxon>Oomycota</taxon>
        <taxon>Peronosporomycetes</taxon>
        <taxon>Pythiales</taxon>
        <taxon>Pythiaceae</taxon>
        <taxon>Pythium</taxon>
    </lineage>
</organism>
<dbReference type="EMBL" id="SPLM01000072">
    <property type="protein sequence ID" value="TMW63373.1"/>
    <property type="molecule type" value="Genomic_DNA"/>
</dbReference>
<protein>
    <submittedName>
        <fullName evidence="2">Uncharacterized protein</fullName>
    </submittedName>
</protein>
<dbReference type="Proteomes" id="UP000794436">
    <property type="component" value="Unassembled WGS sequence"/>
</dbReference>
<feature type="compositionally biased region" description="Basic and acidic residues" evidence="1">
    <location>
        <begin position="38"/>
        <end position="65"/>
    </location>
</feature>
<dbReference type="AlphaFoldDB" id="A0A8K1FM69"/>
<evidence type="ECO:0000256" key="1">
    <source>
        <dbReference type="SAM" id="MobiDB-lite"/>
    </source>
</evidence>
<feature type="compositionally biased region" description="Basic residues" evidence="1">
    <location>
        <begin position="87"/>
        <end position="101"/>
    </location>
</feature>
<sequence length="289" mass="32637">MATTLAVAPLMPAVDARLCLSLDDLIKERKKENKQKKRESVKQETKPAPQDAKKSKAKAQAEQRKAVMNKNRGLPAPKQTTESSGKQQKKPQQRQKKKKTTKAAAPVQQSAGPSKHQNKKTKNAPHANGSQLSNGQTKKKKTTTTVVEHKKVDNKKMAKPQPTLSPKRQQNKNQRMAPSSPKQNREVTKPRNGVKLTITLKRSRGDVRRMKKQQQQQKKQQRSVVVKPRVMKALLPGKTQPKTKKILAQHIVKKVKTSRKQQAASKSSRQGQFIVRKPVVVRRVKSERR</sequence>
<evidence type="ECO:0000313" key="2">
    <source>
        <dbReference type="EMBL" id="TMW63373.1"/>
    </source>
</evidence>
<name>A0A8K1FM69_PYTOL</name>
<dbReference type="OrthoDB" id="10617393at2759"/>
<proteinExistence type="predicted"/>
<evidence type="ECO:0000313" key="3">
    <source>
        <dbReference type="Proteomes" id="UP000794436"/>
    </source>
</evidence>
<gene>
    <name evidence="2" type="ORF">Poli38472_002314</name>
</gene>
<feature type="compositionally biased region" description="Basic and acidic residues" evidence="1">
    <location>
        <begin position="147"/>
        <end position="156"/>
    </location>
</feature>
<accession>A0A8K1FM69</accession>
<feature type="region of interest" description="Disordered" evidence="1">
    <location>
        <begin position="30"/>
        <end position="245"/>
    </location>
</feature>
<comment type="caution">
    <text evidence="2">The sequence shown here is derived from an EMBL/GenBank/DDBJ whole genome shotgun (WGS) entry which is preliminary data.</text>
</comment>